<accession>A0A8J3JVL7</accession>
<proteinExistence type="predicted"/>
<organism evidence="1 2">
    <name type="scientific">Catellatospora chokoriensis</name>
    <dbReference type="NCBI Taxonomy" id="310353"/>
    <lineage>
        <taxon>Bacteria</taxon>
        <taxon>Bacillati</taxon>
        <taxon>Actinomycetota</taxon>
        <taxon>Actinomycetes</taxon>
        <taxon>Micromonosporales</taxon>
        <taxon>Micromonosporaceae</taxon>
        <taxon>Catellatospora</taxon>
    </lineage>
</organism>
<dbReference type="AlphaFoldDB" id="A0A8J3JVL7"/>
<reference evidence="1 2" key="1">
    <citation type="submission" date="2021-01" db="EMBL/GenBank/DDBJ databases">
        <title>Whole genome shotgun sequence of Catellatospora chokoriensis NBRC 107358.</title>
        <authorList>
            <person name="Komaki H."/>
            <person name="Tamura T."/>
        </authorList>
    </citation>
    <scope>NUCLEOTIDE SEQUENCE [LARGE SCALE GENOMIC DNA]</scope>
    <source>
        <strain evidence="1 2">NBRC 107358</strain>
    </source>
</reference>
<dbReference type="EMBL" id="BONG01000015">
    <property type="protein sequence ID" value="GIF89324.1"/>
    <property type="molecule type" value="Genomic_DNA"/>
</dbReference>
<keyword evidence="2" id="KW-1185">Reference proteome</keyword>
<gene>
    <name evidence="1" type="ORF">Cch02nite_27680</name>
</gene>
<name>A0A8J3JVL7_9ACTN</name>
<comment type="caution">
    <text evidence="1">The sequence shown here is derived from an EMBL/GenBank/DDBJ whole genome shotgun (WGS) entry which is preliminary data.</text>
</comment>
<sequence>MLAAGEIIFCRDRAEWAVDEITNQSTGYCPDPGSWTAVAAALDAAGLRHPAGFTQQYVFRRCPGCGERNIVKEDDFVCAVCDADLPTEWNF</sequence>
<evidence type="ECO:0000313" key="1">
    <source>
        <dbReference type="EMBL" id="GIF89324.1"/>
    </source>
</evidence>
<protein>
    <submittedName>
        <fullName evidence="1">Uncharacterized protein</fullName>
    </submittedName>
</protein>
<dbReference type="Proteomes" id="UP000619293">
    <property type="component" value="Unassembled WGS sequence"/>
</dbReference>
<evidence type="ECO:0000313" key="2">
    <source>
        <dbReference type="Proteomes" id="UP000619293"/>
    </source>
</evidence>